<dbReference type="Gene3D" id="3.40.50.10140">
    <property type="entry name" value="Toll/interleukin-1 receptor homology (TIR) domain"/>
    <property type="match status" value="1"/>
</dbReference>
<keyword evidence="10" id="KW-0472">Membrane</keyword>
<dbReference type="PRINTS" id="PR00364">
    <property type="entry name" value="DISEASERSIST"/>
</dbReference>
<dbReference type="GO" id="GO:0005886">
    <property type="term" value="C:plasma membrane"/>
    <property type="evidence" value="ECO:0007669"/>
    <property type="project" value="UniProtKB-SubCell"/>
</dbReference>
<evidence type="ECO:0000256" key="11">
    <source>
        <dbReference type="ARBA" id="ARBA00023157"/>
    </source>
</evidence>
<dbReference type="AlphaFoldDB" id="A0AA38TI60"/>
<name>A0AA38TI60_9ASTR</name>
<dbReference type="InterPro" id="IPR044974">
    <property type="entry name" value="Disease_R_plants"/>
</dbReference>
<dbReference type="EMBL" id="JARYMX010000004">
    <property type="protein sequence ID" value="KAJ9554431.1"/>
    <property type="molecule type" value="Genomic_DNA"/>
</dbReference>
<dbReference type="PROSITE" id="PS50011">
    <property type="entry name" value="PROTEIN_KINASE_DOM"/>
    <property type="match status" value="1"/>
</dbReference>
<evidence type="ECO:0000256" key="4">
    <source>
        <dbReference type="ARBA" id="ARBA00022614"/>
    </source>
</evidence>
<evidence type="ECO:0000259" key="12">
    <source>
        <dbReference type="PROSITE" id="PS50011"/>
    </source>
</evidence>
<dbReference type="Pfam" id="PF00931">
    <property type="entry name" value="NB-ARC"/>
    <property type="match status" value="1"/>
</dbReference>
<dbReference type="SUPFAM" id="SSF52540">
    <property type="entry name" value="P-loop containing nucleoside triphosphate hydrolases"/>
    <property type="match status" value="1"/>
</dbReference>
<dbReference type="InterPro" id="IPR002182">
    <property type="entry name" value="NB-ARC"/>
</dbReference>
<organism evidence="14 15">
    <name type="scientific">Centaurea solstitialis</name>
    <name type="common">yellow star-thistle</name>
    <dbReference type="NCBI Taxonomy" id="347529"/>
    <lineage>
        <taxon>Eukaryota</taxon>
        <taxon>Viridiplantae</taxon>
        <taxon>Streptophyta</taxon>
        <taxon>Embryophyta</taxon>
        <taxon>Tracheophyta</taxon>
        <taxon>Spermatophyta</taxon>
        <taxon>Magnoliopsida</taxon>
        <taxon>eudicotyledons</taxon>
        <taxon>Gunneridae</taxon>
        <taxon>Pentapetalae</taxon>
        <taxon>asterids</taxon>
        <taxon>campanulids</taxon>
        <taxon>Asterales</taxon>
        <taxon>Asteraceae</taxon>
        <taxon>Carduoideae</taxon>
        <taxon>Cardueae</taxon>
        <taxon>Centaureinae</taxon>
        <taxon>Centaurea</taxon>
    </lineage>
</organism>
<evidence type="ECO:0000256" key="2">
    <source>
        <dbReference type="ARBA" id="ARBA00008171"/>
    </source>
</evidence>
<dbReference type="Gene3D" id="3.30.200.20">
    <property type="entry name" value="Phosphorylase Kinase, domain 1"/>
    <property type="match status" value="1"/>
</dbReference>
<evidence type="ECO:0000313" key="14">
    <source>
        <dbReference type="EMBL" id="KAJ9554431.1"/>
    </source>
</evidence>
<dbReference type="InterPro" id="IPR008271">
    <property type="entry name" value="Ser/Thr_kinase_AS"/>
</dbReference>
<keyword evidence="9" id="KW-1133">Transmembrane helix</keyword>
<feature type="domain" description="TIR" evidence="13">
    <location>
        <begin position="281"/>
        <end position="440"/>
    </location>
</feature>
<dbReference type="FunFam" id="1.10.510.10:FF:000468">
    <property type="entry name" value="PTI1-like tyrosine-protein kinase 3"/>
    <property type="match status" value="1"/>
</dbReference>
<gene>
    <name evidence="14" type="ORF">OSB04_018476</name>
</gene>
<dbReference type="InterPro" id="IPR000157">
    <property type="entry name" value="TIR_dom"/>
</dbReference>
<dbReference type="SMART" id="SM00220">
    <property type="entry name" value="S_TKc"/>
    <property type="match status" value="1"/>
</dbReference>
<dbReference type="Pfam" id="PF01582">
    <property type="entry name" value="TIR"/>
    <property type="match status" value="1"/>
</dbReference>
<dbReference type="Gene3D" id="1.10.8.430">
    <property type="entry name" value="Helical domain of apoptotic protease-activating factors"/>
    <property type="match status" value="1"/>
</dbReference>
<keyword evidence="7" id="KW-0547">Nucleotide-binding</keyword>
<dbReference type="InterPro" id="IPR000719">
    <property type="entry name" value="Prot_kinase_dom"/>
</dbReference>
<comment type="caution">
    <text evidence="14">The sequence shown here is derived from an EMBL/GenBank/DDBJ whole genome shotgun (WGS) entry which is preliminary data.</text>
</comment>
<keyword evidence="5" id="KW-0812">Transmembrane</keyword>
<keyword evidence="4" id="KW-0433">Leucine-rich repeat</keyword>
<dbReference type="Gene3D" id="3.40.50.300">
    <property type="entry name" value="P-loop containing nucleotide triphosphate hydrolases"/>
    <property type="match status" value="1"/>
</dbReference>
<evidence type="ECO:0000259" key="13">
    <source>
        <dbReference type="PROSITE" id="PS50104"/>
    </source>
</evidence>
<dbReference type="GO" id="GO:0005524">
    <property type="term" value="F:ATP binding"/>
    <property type="evidence" value="ECO:0007669"/>
    <property type="project" value="UniProtKB-KW"/>
</dbReference>
<dbReference type="SUPFAM" id="SSF52200">
    <property type="entry name" value="Toll/Interleukin receptor TIR domain"/>
    <property type="match status" value="1"/>
</dbReference>
<evidence type="ECO:0000256" key="8">
    <source>
        <dbReference type="ARBA" id="ARBA00022840"/>
    </source>
</evidence>
<keyword evidence="3" id="KW-1003">Cell membrane</keyword>
<dbReference type="PROSITE" id="PS50104">
    <property type="entry name" value="TIR"/>
    <property type="match status" value="1"/>
</dbReference>
<dbReference type="SUPFAM" id="SSF56112">
    <property type="entry name" value="Protein kinase-like (PK-like)"/>
    <property type="match status" value="1"/>
</dbReference>
<evidence type="ECO:0000256" key="7">
    <source>
        <dbReference type="ARBA" id="ARBA00022741"/>
    </source>
</evidence>
<dbReference type="SMART" id="SM00255">
    <property type="entry name" value="TIR"/>
    <property type="match status" value="1"/>
</dbReference>
<dbReference type="InterPro" id="IPR042197">
    <property type="entry name" value="Apaf_helical"/>
</dbReference>
<protein>
    <submittedName>
        <fullName evidence="14">Uncharacterized protein</fullName>
    </submittedName>
</protein>
<keyword evidence="8" id="KW-0067">ATP-binding</keyword>
<comment type="subcellular location">
    <subcellularLocation>
        <location evidence="1">Cell membrane</location>
        <topology evidence="1">Single-pass membrane protein</topology>
    </subcellularLocation>
</comment>
<keyword evidence="11" id="KW-1015">Disulfide bond</keyword>
<dbReference type="GO" id="GO:0051707">
    <property type="term" value="P:response to other organism"/>
    <property type="evidence" value="ECO:0007669"/>
    <property type="project" value="UniProtKB-ARBA"/>
</dbReference>
<sequence>MEIALLSTYKHENLVSFVGFCDQDDEKILVYKHESNGSLDKLLHSKDLNWIQRLRICLDAACGLKYLHDDVGSQHRVIHRDIKSSNILLDENWRAKISDFGLSKIGPANMPFTVLISKPCGTIGYVDPEYVKTGVLSQRSDVFSFGVVLFEVLCGRLAHGVQYQHESQLLYKLVKNHYEKGKLEVIIDDNLQKQINSSSMSSFSTIAYKCLMKRREDRPTMRQVVEQLQKALNYQLAAVSGWHGAALQQGPSTSMDYMTQYSGSASSSPAGSTRVTAPPSWTYDVFVSFGEPDLDGTFMDHLYLALRQNGIYCYMDDKTLDVDESTITLLHFKAIRESQIVLIVFSKNYASSSRCLRELAYVRRKGKLVIPIYLNVQPKEVREQSGEFGEAFSIHKSNINKVESWINALADATSITGFMTSADNRRIVIKSIVDTISPRLIRSKLISNSKTCGIIGGMTRMQDLEAQLKVGSGGVRMVGICGTWGTGKSTLASAIYQKLHHEFEGCCFVENFRAESRMHGLKTLLEKILSDVLKPRKVVLESIEEGRSMMKTIFSHTCVLIILDDVDHLDHLKMLVGSDNWFGVGSRIIITTRNKNLVNAHKINMVVYDMKPLNEKEALELFSWHAFGANRPVEGYEKLSVDMVSKFGGNPSALISLGSFLRGTYMSKWIRTSARLKDTPDHETAELFKTVQFGVVDFSIIRLWSQPLFKDPEQLYSIEMILMDEEKSKVTNNLGYAQRNRWVERAVPVEHGRFCGYRCATLELDGLKENRLVEAVPFINNRNPGSRCCHGCDRRAPQQRSRLATIFLMAGHSRPSKFTQWMAVSAISSTATASFSSGGPTRLSRIFLNSPDLISGTEKSTRLISAPP</sequence>
<feature type="domain" description="Protein kinase" evidence="12">
    <location>
        <begin position="1"/>
        <end position="232"/>
    </location>
</feature>
<dbReference type="GO" id="GO:0007165">
    <property type="term" value="P:signal transduction"/>
    <property type="evidence" value="ECO:0007669"/>
    <property type="project" value="InterPro"/>
</dbReference>
<dbReference type="GO" id="GO:0043531">
    <property type="term" value="F:ADP binding"/>
    <property type="evidence" value="ECO:0007669"/>
    <property type="project" value="InterPro"/>
</dbReference>
<dbReference type="InterPro" id="IPR001245">
    <property type="entry name" value="Ser-Thr/Tyr_kinase_cat_dom"/>
</dbReference>
<dbReference type="PROSITE" id="PS00108">
    <property type="entry name" value="PROTEIN_KINASE_ST"/>
    <property type="match status" value="1"/>
</dbReference>
<keyword evidence="6" id="KW-0732">Signal</keyword>
<evidence type="ECO:0000256" key="6">
    <source>
        <dbReference type="ARBA" id="ARBA00022729"/>
    </source>
</evidence>
<evidence type="ECO:0000256" key="9">
    <source>
        <dbReference type="ARBA" id="ARBA00022989"/>
    </source>
</evidence>
<evidence type="ECO:0000313" key="15">
    <source>
        <dbReference type="Proteomes" id="UP001172457"/>
    </source>
</evidence>
<evidence type="ECO:0000256" key="10">
    <source>
        <dbReference type="ARBA" id="ARBA00023136"/>
    </source>
</evidence>
<dbReference type="PANTHER" id="PTHR11017">
    <property type="entry name" value="LEUCINE-RICH REPEAT-CONTAINING PROTEIN"/>
    <property type="match status" value="1"/>
</dbReference>
<dbReference type="Proteomes" id="UP001172457">
    <property type="component" value="Chromosome 4"/>
</dbReference>
<dbReference type="PANTHER" id="PTHR11017:SF271">
    <property type="entry name" value="DISEASE RESISTANCE PROTEIN (TIR-NBS-LRR CLASS) FAMILY"/>
    <property type="match status" value="1"/>
</dbReference>
<proteinExistence type="inferred from homology"/>
<dbReference type="Gene3D" id="1.10.510.10">
    <property type="entry name" value="Transferase(Phosphotransferase) domain 1"/>
    <property type="match status" value="1"/>
</dbReference>
<dbReference type="InterPro" id="IPR027417">
    <property type="entry name" value="P-loop_NTPase"/>
</dbReference>
<accession>A0AA38TI60</accession>
<comment type="similarity">
    <text evidence="2">Belongs to the protein kinase superfamily. TKL Ser/Thr protein kinase family. ROCO subfamily.</text>
</comment>
<evidence type="ECO:0000256" key="3">
    <source>
        <dbReference type="ARBA" id="ARBA00022475"/>
    </source>
</evidence>
<evidence type="ECO:0000256" key="1">
    <source>
        <dbReference type="ARBA" id="ARBA00004162"/>
    </source>
</evidence>
<dbReference type="GO" id="GO:0004672">
    <property type="term" value="F:protein kinase activity"/>
    <property type="evidence" value="ECO:0007669"/>
    <property type="project" value="InterPro"/>
</dbReference>
<evidence type="ECO:0000256" key="5">
    <source>
        <dbReference type="ARBA" id="ARBA00022692"/>
    </source>
</evidence>
<dbReference type="InterPro" id="IPR011009">
    <property type="entry name" value="Kinase-like_dom_sf"/>
</dbReference>
<keyword evidence="15" id="KW-1185">Reference proteome</keyword>
<dbReference type="GO" id="GO:0006952">
    <property type="term" value="P:defense response"/>
    <property type="evidence" value="ECO:0007669"/>
    <property type="project" value="InterPro"/>
</dbReference>
<dbReference type="Pfam" id="PF07714">
    <property type="entry name" value="PK_Tyr_Ser-Thr"/>
    <property type="match status" value="1"/>
</dbReference>
<dbReference type="InterPro" id="IPR035897">
    <property type="entry name" value="Toll_tir_struct_dom_sf"/>
</dbReference>
<reference evidence="14" key="1">
    <citation type="submission" date="2023-03" db="EMBL/GenBank/DDBJ databases">
        <title>Chromosome-scale reference genome and RAD-based genetic map of yellow starthistle (Centaurea solstitialis) reveal putative structural variation and QTLs associated with invader traits.</title>
        <authorList>
            <person name="Reatini B."/>
            <person name="Cang F.A."/>
            <person name="Jiang Q."/>
            <person name="Mckibben M.T.W."/>
            <person name="Barker M.S."/>
            <person name="Rieseberg L.H."/>
            <person name="Dlugosch K.M."/>
        </authorList>
    </citation>
    <scope>NUCLEOTIDE SEQUENCE</scope>
    <source>
        <strain evidence="14">CAN-66</strain>
        <tissue evidence="14">Leaf</tissue>
    </source>
</reference>